<dbReference type="AlphaFoldDB" id="A0A0W1AFM4"/>
<keyword evidence="2" id="KW-1185">Reference proteome</keyword>
<comment type="caution">
    <text evidence="1">The sequence shown here is derived from an EMBL/GenBank/DDBJ whole genome shotgun (WGS) entry which is preliminary data.</text>
</comment>
<dbReference type="NCBIfam" id="NF043019">
    <property type="entry name" value="T4SS_AnkC"/>
    <property type="match status" value="1"/>
</dbReference>
<dbReference type="InterPro" id="IPR051616">
    <property type="entry name" value="Cul2-RING_E3_ligase_SR"/>
</dbReference>
<dbReference type="EMBL" id="LNZC01000011">
    <property type="protein sequence ID" value="KTD80157.1"/>
    <property type="molecule type" value="Genomic_DNA"/>
</dbReference>
<accession>A0A0W1AFM4</accession>
<dbReference type="SUPFAM" id="SSF48403">
    <property type="entry name" value="Ankyrin repeat"/>
    <property type="match status" value="1"/>
</dbReference>
<name>A0A0W1AFM4_9GAMM</name>
<dbReference type="SMART" id="SM00248">
    <property type="entry name" value="ANK"/>
    <property type="match status" value="3"/>
</dbReference>
<sequence length="486" mass="54983">MDFIDEMNAVVALQCDEFHDYIKKKLSKEKDYLDRLFWLPDGSQMTVFNYLIAQHQEGQDSATHLTDKIDVILDLSENVNIGEPLHQAIAAGKIQLALHLLCIDNTNRPLSECSSVNIINALSVWREQIKELASQSKAYIFDVNKRDNEGRTLLSLAIDSKNTELLISILARNPNIHTITNKSKGNAAFQPLHQAVVLDYVDGIRLLAHEGANLANPIGIMKDTPVLLAARLLKMNALEVLMEFSVDDLNLNAENNHYFEDKKTGHTAIEELCLHIANNKTRVEAIRGVAILLCHGAEPPRNEVMRALLRTHRVDLLKAVHCYLEDKPDLVDPFVKRCHLSESALHCIVYADHSWGNALRHLFGSPCSAAFLVEDLVIRKYSNTLVNQGTHEPLHIAINQQLPSEQDSVKLYAEFVRRYQHAYDNQLLPNCWSTMRWKIAKGDSDWGTVERYATTYPKSRTGIIYKEMFTKPYVSDLIGNALEANL</sequence>
<dbReference type="STRING" id="45076.Lwor_1065"/>
<dbReference type="PANTHER" id="PTHR46224">
    <property type="entry name" value="ANKYRIN REPEAT FAMILY PROTEIN"/>
    <property type="match status" value="1"/>
</dbReference>
<dbReference type="Proteomes" id="UP000054662">
    <property type="component" value="Unassembled WGS sequence"/>
</dbReference>
<organism evidence="1 2">
    <name type="scientific">Legionella worsleiensis</name>
    <dbReference type="NCBI Taxonomy" id="45076"/>
    <lineage>
        <taxon>Bacteria</taxon>
        <taxon>Pseudomonadati</taxon>
        <taxon>Pseudomonadota</taxon>
        <taxon>Gammaproteobacteria</taxon>
        <taxon>Legionellales</taxon>
        <taxon>Legionellaceae</taxon>
        <taxon>Legionella</taxon>
    </lineage>
</organism>
<evidence type="ECO:0000313" key="1">
    <source>
        <dbReference type="EMBL" id="KTD80157.1"/>
    </source>
</evidence>
<protein>
    <submittedName>
        <fullName evidence="1">Ankyrin repeat-containing protein</fullName>
    </submittedName>
</protein>
<proteinExistence type="predicted"/>
<dbReference type="PATRIC" id="fig|45076.6.peg.1159"/>
<evidence type="ECO:0000313" key="2">
    <source>
        <dbReference type="Proteomes" id="UP000054662"/>
    </source>
</evidence>
<dbReference type="Gene3D" id="1.25.40.20">
    <property type="entry name" value="Ankyrin repeat-containing domain"/>
    <property type="match status" value="1"/>
</dbReference>
<gene>
    <name evidence="1" type="ORF">Lwor_1065</name>
</gene>
<dbReference type="InterPro" id="IPR002110">
    <property type="entry name" value="Ankyrin_rpt"/>
</dbReference>
<reference evidence="1 2" key="1">
    <citation type="submission" date="2015-11" db="EMBL/GenBank/DDBJ databases">
        <title>Genomic analysis of 38 Legionella species identifies large and diverse effector repertoires.</title>
        <authorList>
            <person name="Burstein D."/>
            <person name="Amaro F."/>
            <person name="Zusman T."/>
            <person name="Lifshitz Z."/>
            <person name="Cohen O."/>
            <person name="Gilbert J.A."/>
            <person name="Pupko T."/>
            <person name="Shuman H.A."/>
            <person name="Segal G."/>
        </authorList>
    </citation>
    <scope>NUCLEOTIDE SEQUENCE [LARGE SCALE GENOMIC DNA]</scope>
    <source>
        <strain evidence="1 2">ATCC 49508</strain>
    </source>
</reference>
<dbReference type="InterPro" id="IPR036770">
    <property type="entry name" value="Ankyrin_rpt-contain_sf"/>
</dbReference>